<gene>
    <name evidence="1" type="ORF">ABT39_MTgene6266</name>
</gene>
<dbReference type="EMBL" id="LKAM01000009">
    <property type="protein sequence ID" value="KUM46811.1"/>
    <property type="molecule type" value="Genomic_DNA"/>
</dbReference>
<keyword evidence="1" id="KW-0496">Mitochondrion</keyword>
<evidence type="ECO:0000313" key="1">
    <source>
        <dbReference type="EMBL" id="KUM46811.1"/>
    </source>
</evidence>
<protein>
    <submittedName>
        <fullName evidence="1">Uncharacterized protein</fullName>
    </submittedName>
</protein>
<proteinExistence type="predicted"/>
<sequence length="34" mass="3837">MPLLLVKLFMVLPLLDQMGLKRAMALQRDLTPLG</sequence>
<reference evidence="1" key="1">
    <citation type="journal article" date="2015" name="Genome Biol. Evol.">
        <title>Organellar Genomes of White Spruce (Picea glauca): Assembly and Annotation.</title>
        <authorList>
            <person name="Jackman S.D."/>
            <person name="Warren R.L."/>
            <person name="Gibb E.A."/>
            <person name="Vandervalk B.P."/>
            <person name="Mohamadi H."/>
            <person name="Chu J."/>
            <person name="Raymond A."/>
            <person name="Pleasance S."/>
            <person name="Coope R."/>
            <person name="Wildung M.R."/>
            <person name="Ritland C.E."/>
            <person name="Bousquet J."/>
            <person name="Jones S.J."/>
            <person name="Bohlmann J."/>
            <person name="Birol I."/>
        </authorList>
    </citation>
    <scope>NUCLEOTIDE SEQUENCE [LARGE SCALE GENOMIC DNA]</scope>
    <source>
        <tissue evidence="1">Flushing bud</tissue>
    </source>
</reference>
<accession>A0A101LWT7</accession>
<geneLocation type="mitochondrion" evidence="1"/>
<dbReference type="AlphaFoldDB" id="A0A101LWT7"/>
<organism evidence="1">
    <name type="scientific">Picea glauca</name>
    <name type="common">White spruce</name>
    <name type="synonym">Pinus glauca</name>
    <dbReference type="NCBI Taxonomy" id="3330"/>
    <lineage>
        <taxon>Eukaryota</taxon>
        <taxon>Viridiplantae</taxon>
        <taxon>Streptophyta</taxon>
        <taxon>Embryophyta</taxon>
        <taxon>Tracheophyta</taxon>
        <taxon>Spermatophyta</taxon>
        <taxon>Pinopsida</taxon>
        <taxon>Pinidae</taxon>
        <taxon>Conifers I</taxon>
        <taxon>Pinales</taxon>
        <taxon>Pinaceae</taxon>
        <taxon>Picea</taxon>
    </lineage>
</organism>
<name>A0A101LWT7_PICGL</name>
<comment type="caution">
    <text evidence="1">The sequence shown here is derived from an EMBL/GenBank/DDBJ whole genome shotgun (WGS) entry which is preliminary data.</text>
</comment>